<comment type="caution">
    <text evidence="4">The sequence shown here is derived from an EMBL/GenBank/DDBJ whole genome shotgun (WGS) entry which is preliminary data.</text>
</comment>
<dbReference type="EMBL" id="VXRY01000249">
    <property type="protein sequence ID" value="MXY33669.1"/>
    <property type="molecule type" value="Genomic_DNA"/>
</dbReference>
<dbReference type="InterPro" id="IPR000682">
    <property type="entry name" value="PCMT"/>
</dbReference>
<gene>
    <name evidence="4" type="ORF">F4Y60_06190</name>
</gene>
<evidence type="ECO:0000256" key="3">
    <source>
        <dbReference type="ARBA" id="ARBA00030757"/>
    </source>
</evidence>
<dbReference type="PANTHER" id="PTHR11579">
    <property type="entry name" value="PROTEIN-L-ISOASPARTATE O-METHYLTRANSFERASE"/>
    <property type="match status" value="1"/>
</dbReference>
<dbReference type="PANTHER" id="PTHR11579:SF18">
    <property type="entry name" value="PROTEIN-L-ISOASPARTATE O-METHYLTRANSFERASE"/>
    <property type="match status" value="1"/>
</dbReference>
<dbReference type="InterPro" id="IPR029063">
    <property type="entry name" value="SAM-dependent_MTases_sf"/>
</dbReference>
<organism evidence="4">
    <name type="scientific">Boseongicola sp. SB0664_bin_43</name>
    <dbReference type="NCBI Taxonomy" id="2604844"/>
    <lineage>
        <taxon>Bacteria</taxon>
        <taxon>Pseudomonadati</taxon>
        <taxon>Pseudomonadota</taxon>
        <taxon>Alphaproteobacteria</taxon>
        <taxon>Rhodobacterales</taxon>
        <taxon>Paracoccaceae</taxon>
        <taxon>Boseongicola</taxon>
    </lineage>
</organism>
<feature type="non-terminal residue" evidence="4">
    <location>
        <position position="152"/>
    </location>
</feature>
<keyword evidence="4" id="KW-0808">Transferase</keyword>
<dbReference type="GO" id="GO:0004719">
    <property type="term" value="F:protein-L-isoaspartate (D-aspartate) O-methyltransferase activity"/>
    <property type="evidence" value="ECO:0007669"/>
    <property type="project" value="InterPro"/>
</dbReference>
<dbReference type="GO" id="GO:0005737">
    <property type="term" value="C:cytoplasm"/>
    <property type="evidence" value="ECO:0007669"/>
    <property type="project" value="TreeGrafter"/>
</dbReference>
<dbReference type="GO" id="GO:0032259">
    <property type="term" value="P:methylation"/>
    <property type="evidence" value="ECO:0007669"/>
    <property type="project" value="UniProtKB-KW"/>
</dbReference>
<sequence length="152" mass="15920">MADFAQRRMTMVDTQVRPSDVTSFQVLDAMLSVPRELFVPPGQKDAAYAGTHVGLGQGRVVLAPRTMAKLLQAADVQPDELVLDVGAGLGYSSALASCMAEAVIALEEDADLAREAERALSEASADNVAVINGALVHGSSKHGPYDVVLVEG</sequence>
<comment type="similarity">
    <text evidence="1">Belongs to the methyltransferase superfamily. L-isoaspartyl/D-aspartyl protein methyltransferase family.</text>
</comment>
<dbReference type="CDD" id="cd02440">
    <property type="entry name" value="AdoMet_MTases"/>
    <property type="match status" value="1"/>
</dbReference>
<dbReference type="AlphaFoldDB" id="A0A6B0Y1A5"/>
<dbReference type="SUPFAM" id="SSF53335">
    <property type="entry name" value="S-adenosyl-L-methionine-dependent methyltransferases"/>
    <property type="match status" value="1"/>
</dbReference>
<proteinExistence type="inferred from homology"/>
<evidence type="ECO:0000313" key="4">
    <source>
        <dbReference type="EMBL" id="MXY33669.1"/>
    </source>
</evidence>
<keyword evidence="4" id="KW-0489">Methyltransferase</keyword>
<name>A0A6B0Y1A5_9RHOB</name>
<reference evidence="4" key="1">
    <citation type="submission" date="2019-09" db="EMBL/GenBank/DDBJ databases">
        <title>Characterisation of the sponge microbiome using genome-centric metagenomics.</title>
        <authorList>
            <person name="Engelberts J.P."/>
            <person name="Robbins S.J."/>
            <person name="De Goeij J.M."/>
            <person name="Aranda M."/>
            <person name="Bell S.C."/>
            <person name="Webster N.S."/>
        </authorList>
    </citation>
    <scope>NUCLEOTIDE SEQUENCE</scope>
    <source>
        <strain evidence="4">SB0664_bin_43</strain>
    </source>
</reference>
<accession>A0A6B0Y1A5</accession>
<protein>
    <recommendedName>
        <fullName evidence="2">Protein-L-isoaspartate O-methyltransferase</fullName>
    </recommendedName>
    <alternativeName>
        <fullName evidence="3">Protein L-isoaspartyl methyltransferase</fullName>
    </alternativeName>
</protein>
<evidence type="ECO:0000256" key="2">
    <source>
        <dbReference type="ARBA" id="ARBA00013346"/>
    </source>
</evidence>
<evidence type="ECO:0000256" key="1">
    <source>
        <dbReference type="ARBA" id="ARBA00005369"/>
    </source>
</evidence>
<dbReference type="Pfam" id="PF01135">
    <property type="entry name" value="PCMT"/>
    <property type="match status" value="1"/>
</dbReference>
<dbReference type="Gene3D" id="3.40.50.150">
    <property type="entry name" value="Vaccinia Virus protein VP39"/>
    <property type="match status" value="1"/>
</dbReference>